<dbReference type="OrthoDB" id="4333492at2"/>
<keyword evidence="1" id="KW-0812">Transmembrane</keyword>
<feature type="transmembrane region" description="Helical" evidence="1">
    <location>
        <begin position="86"/>
        <end position="103"/>
    </location>
</feature>
<keyword evidence="3" id="KW-1185">Reference proteome</keyword>
<dbReference type="Proteomes" id="UP000272474">
    <property type="component" value="Unassembled WGS sequence"/>
</dbReference>
<organism evidence="2 3">
    <name type="scientific">Streptomyces hoynatensis</name>
    <dbReference type="NCBI Taxonomy" id="1141874"/>
    <lineage>
        <taxon>Bacteria</taxon>
        <taxon>Bacillati</taxon>
        <taxon>Actinomycetota</taxon>
        <taxon>Actinomycetes</taxon>
        <taxon>Kitasatosporales</taxon>
        <taxon>Streptomycetaceae</taxon>
        <taxon>Streptomyces</taxon>
    </lineage>
</organism>
<feature type="transmembrane region" description="Helical" evidence="1">
    <location>
        <begin position="109"/>
        <end position="128"/>
    </location>
</feature>
<comment type="caution">
    <text evidence="2">The sequence shown here is derived from an EMBL/GenBank/DDBJ whole genome shotgun (WGS) entry which is preliminary data.</text>
</comment>
<evidence type="ECO:0000313" key="2">
    <source>
        <dbReference type="EMBL" id="RKN40478.1"/>
    </source>
</evidence>
<feature type="transmembrane region" description="Helical" evidence="1">
    <location>
        <begin position="20"/>
        <end position="47"/>
    </location>
</feature>
<sequence>MSESSTTSPGPEVAGRPRRVSAAALICAAQGAVIAVLGASMLVLAVVGDPDSVSQAVTGALTVLALAALPLAAGHGLWRLRRWSRGPAVIVQLISLPVAWTLFGSGALWPLAGAALALSALAVLGCLINPTATEALGVGPREA</sequence>
<dbReference type="AlphaFoldDB" id="A0A3A9YWU0"/>
<dbReference type="EMBL" id="RBAL01000010">
    <property type="protein sequence ID" value="RKN40478.1"/>
    <property type="molecule type" value="Genomic_DNA"/>
</dbReference>
<reference evidence="2 3" key="1">
    <citation type="journal article" date="2014" name="Int. J. Syst. Evol. Microbiol.">
        <title>Streptomyces hoynatensis sp. nov., isolated from deep marine sediment.</title>
        <authorList>
            <person name="Veyisoglu A."/>
            <person name="Sahin N."/>
        </authorList>
    </citation>
    <scope>NUCLEOTIDE SEQUENCE [LARGE SCALE GENOMIC DNA]</scope>
    <source>
        <strain evidence="2 3">KCTC 29097</strain>
    </source>
</reference>
<evidence type="ECO:0000256" key="1">
    <source>
        <dbReference type="SAM" id="Phobius"/>
    </source>
</evidence>
<accession>A0A3A9YWU0</accession>
<evidence type="ECO:0008006" key="4">
    <source>
        <dbReference type="Google" id="ProtNLM"/>
    </source>
</evidence>
<keyword evidence="1" id="KW-0472">Membrane</keyword>
<dbReference type="RefSeq" id="WP_120681215.1">
    <property type="nucleotide sequence ID" value="NZ_RBAL01000010.1"/>
</dbReference>
<gene>
    <name evidence="2" type="ORF">D7294_18745</name>
</gene>
<keyword evidence="1" id="KW-1133">Transmembrane helix</keyword>
<proteinExistence type="predicted"/>
<evidence type="ECO:0000313" key="3">
    <source>
        <dbReference type="Proteomes" id="UP000272474"/>
    </source>
</evidence>
<feature type="transmembrane region" description="Helical" evidence="1">
    <location>
        <begin position="53"/>
        <end position="74"/>
    </location>
</feature>
<name>A0A3A9YWU0_9ACTN</name>
<protein>
    <recommendedName>
        <fullName evidence="4">Integral membrane protein</fullName>
    </recommendedName>
</protein>